<protein>
    <recommendedName>
        <fullName evidence="3">Cysteine proteinase inhibitor</fullName>
    </recommendedName>
</protein>
<dbReference type="AlphaFoldDB" id="Q6V4X1"/>
<dbReference type="PANTHER" id="PTHR11413">
    <property type="entry name" value="CYSTATIN FAMILY MEMBER"/>
    <property type="match status" value="1"/>
</dbReference>
<organism evidence="6">
    <name type="scientific">Vigna unguiculata</name>
    <name type="common">Cowpea</name>
    <dbReference type="NCBI Taxonomy" id="3917"/>
    <lineage>
        <taxon>Eukaryota</taxon>
        <taxon>Viridiplantae</taxon>
        <taxon>Streptophyta</taxon>
        <taxon>Embryophyta</taxon>
        <taxon>Tracheophyta</taxon>
        <taxon>Spermatophyta</taxon>
        <taxon>Magnoliopsida</taxon>
        <taxon>eudicotyledons</taxon>
        <taxon>Gunneridae</taxon>
        <taxon>Pentapetalae</taxon>
        <taxon>rosids</taxon>
        <taxon>fabids</taxon>
        <taxon>Fabales</taxon>
        <taxon>Fabaceae</taxon>
        <taxon>Papilionoideae</taxon>
        <taxon>50 kb inversion clade</taxon>
        <taxon>NPAAA clade</taxon>
        <taxon>indigoferoid/millettioid clade</taxon>
        <taxon>Phaseoleae</taxon>
        <taxon>Vigna</taxon>
    </lineage>
</organism>
<accession>Q6V4X1</accession>
<feature type="domain" description="Cystatin" evidence="5">
    <location>
        <begin position="238"/>
        <end position="323"/>
    </location>
</feature>
<reference evidence="6" key="1">
    <citation type="submission" date="2003-07" db="EMBL/GenBank/DDBJ databases">
        <title>Leaf multicystatins are induced by drought stress in cowpea.</title>
        <authorList>
            <person name="Diop N.N."/>
            <person name="Kidric M."/>
            <person name="Gareil M."/>
            <person name="D'Arcy-Lameta A."/>
            <person name="Pham Thi A.T."/>
            <person name="Zuily-Fodil Y."/>
        </authorList>
    </citation>
    <scope>NUCLEOTIDE SEQUENCE</scope>
</reference>
<keyword evidence="1 3" id="KW-0646">Protease inhibitor</keyword>
<sequence>PRVRAAATETAGGIIDVSGSANCLEIAILARFAVDDHNKKQNGVLEFVRVISAKQQVVSGILYYITLEAKDGETKKVYKTKVWVREWLNPKEVQEFNLVTDSAIETKDGGVGDVPSDTLQSGRRESDEEQRNMATATVTLGGITDVPGAANSVEIANLARFAVDDHNKKQNGVLEFVRVISAKQQVVSGILYYITLEAKDGETKKVYKTKVWVREWLNPKEVQEFNLVTDSAIGTKDGGVGDVPSDTLHIENLARFAVDQYNKNENANLEFVRVIDAKEQVVEGFIYYITLEAKDGESKNVYEAKVWERSWLNSIELLEFKPVDVAV</sequence>
<evidence type="ECO:0000256" key="3">
    <source>
        <dbReference type="RuleBase" id="RU362130"/>
    </source>
</evidence>
<keyword evidence="2 3" id="KW-0789">Thiol protease inhibitor</keyword>
<dbReference type="Pfam" id="PF00031">
    <property type="entry name" value="Cystatin"/>
    <property type="match status" value="1"/>
</dbReference>
<dbReference type="PROSITE" id="PS00287">
    <property type="entry name" value="CYSTATIN"/>
    <property type="match status" value="2"/>
</dbReference>
<dbReference type="Pfam" id="PF16845">
    <property type="entry name" value="SQAPI"/>
    <property type="match status" value="2"/>
</dbReference>
<dbReference type="Gene3D" id="3.10.450.10">
    <property type="match status" value="3"/>
</dbReference>
<evidence type="ECO:0000313" key="6">
    <source>
        <dbReference type="EMBL" id="AAQ62561.1"/>
    </source>
</evidence>
<proteinExistence type="evidence at transcript level"/>
<dbReference type="CDD" id="cd00042">
    <property type="entry name" value="CY"/>
    <property type="match status" value="3"/>
</dbReference>
<evidence type="ECO:0000256" key="2">
    <source>
        <dbReference type="ARBA" id="ARBA00022704"/>
    </source>
</evidence>
<evidence type="ECO:0000259" key="5">
    <source>
        <dbReference type="SMART" id="SM00043"/>
    </source>
</evidence>
<dbReference type="GO" id="GO:0004869">
    <property type="term" value="F:cysteine-type endopeptidase inhibitor activity"/>
    <property type="evidence" value="ECO:0007669"/>
    <property type="project" value="UniProtKB-KW"/>
</dbReference>
<dbReference type="InterPro" id="IPR006525">
    <property type="entry name" value="Cystatin-related_pln"/>
</dbReference>
<evidence type="ECO:0000256" key="4">
    <source>
        <dbReference type="SAM" id="MobiDB-lite"/>
    </source>
</evidence>
<dbReference type="PANTHER" id="PTHR11413:SF125">
    <property type="entry name" value="CYSTEINE PROTEINASE INHIBITOR"/>
    <property type="match status" value="1"/>
</dbReference>
<feature type="domain" description="Cystatin" evidence="5">
    <location>
        <begin position="138"/>
        <end position="228"/>
    </location>
</feature>
<dbReference type="InterPro" id="IPR018073">
    <property type="entry name" value="Prot_inh_cystat_CS"/>
</dbReference>
<dbReference type="InterPro" id="IPR027214">
    <property type="entry name" value="Cystatin"/>
</dbReference>
<feature type="region of interest" description="Disordered" evidence="4">
    <location>
        <begin position="107"/>
        <end position="131"/>
    </location>
</feature>
<evidence type="ECO:0000256" key="1">
    <source>
        <dbReference type="ARBA" id="ARBA00022690"/>
    </source>
</evidence>
<dbReference type="NCBIfam" id="TIGR01638">
    <property type="entry name" value="Atha_cystat_rel"/>
    <property type="match status" value="1"/>
</dbReference>
<feature type="domain" description="Cystatin" evidence="5">
    <location>
        <begin position="9"/>
        <end position="99"/>
    </location>
</feature>
<name>Q6V4X1_VIGUN</name>
<feature type="non-terminal residue" evidence="6">
    <location>
        <position position="1"/>
    </location>
</feature>
<dbReference type="InterPro" id="IPR000010">
    <property type="entry name" value="Cystatin_dom"/>
</dbReference>
<dbReference type="SMART" id="SM00043">
    <property type="entry name" value="CY"/>
    <property type="match status" value="3"/>
</dbReference>
<dbReference type="MEROPS" id="I25.014"/>
<comment type="similarity">
    <text evidence="3">Belongs to the cystatin family. Phytocystatin subfamily.</text>
</comment>
<dbReference type="SUPFAM" id="SSF54403">
    <property type="entry name" value="Cystatin/monellin"/>
    <property type="match status" value="3"/>
</dbReference>
<dbReference type="EMBL" id="AY351584">
    <property type="protein sequence ID" value="AAQ62561.1"/>
    <property type="molecule type" value="mRNA"/>
</dbReference>
<dbReference type="InterPro" id="IPR046350">
    <property type="entry name" value="Cystatin_sf"/>
</dbReference>
<feature type="compositionally biased region" description="Basic and acidic residues" evidence="4">
    <location>
        <begin position="122"/>
        <end position="131"/>
    </location>
</feature>